<dbReference type="OrthoDB" id="10657673at2759"/>
<keyword evidence="2" id="KW-1185">Reference proteome</keyword>
<protein>
    <submittedName>
        <fullName evidence="1">Uncharacterized protein</fullName>
    </submittedName>
</protein>
<dbReference type="Proteomes" id="UP000268093">
    <property type="component" value="Unassembled WGS sequence"/>
</dbReference>
<dbReference type="Gene3D" id="1.20.58.120">
    <property type="entry name" value="BAG domain"/>
    <property type="match status" value="1"/>
</dbReference>
<evidence type="ECO:0000313" key="1">
    <source>
        <dbReference type="EMBL" id="RUP48757.1"/>
    </source>
</evidence>
<evidence type="ECO:0000313" key="2">
    <source>
        <dbReference type="Proteomes" id="UP000268093"/>
    </source>
</evidence>
<gene>
    <name evidence="1" type="ORF">BC936DRAFT_144053</name>
</gene>
<name>A0A433DD49_9FUNG</name>
<organism evidence="1 2">
    <name type="scientific">Jimgerdemannia flammicorona</name>
    <dbReference type="NCBI Taxonomy" id="994334"/>
    <lineage>
        <taxon>Eukaryota</taxon>
        <taxon>Fungi</taxon>
        <taxon>Fungi incertae sedis</taxon>
        <taxon>Mucoromycota</taxon>
        <taxon>Mucoromycotina</taxon>
        <taxon>Endogonomycetes</taxon>
        <taxon>Endogonales</taxon>
        <taxon>Endogonaceae</taxon>
        <taxon>Jimgerdemannia</taxon>
    </lineage>
</organism>
<accession>A0A433DD49</accession>
<comment type="caution">
    <text evidence="1">The sequence shown here is derived from an EMBL/GenBank/DDBJ whole genome shotgun (WGS) entry which is preliminary data.</text>
</comment>
<dbReference type="SUPFAM" id="SSF63491">
    <property type="entry name" value="BAG domain"/>
    <property type="match status" value="1"/>
</dbReference>
<reference evidence="1 2" key="1">
    <citation type="journal article" date="2018" name="New Phytol.">
        <title>Phylogenomics of Endogonaceae and evolution of mycorrhizas within Mucoromycota.</title>
        <authorList>
            <person name="Chang Y."/>
            <person name="Desiro A."/>
            <person name="Na H."/>
            <person name="Sandor L."/>
            <person name="Lipzen A."/>
            <person name="Clum A."/>
            <person name="Barry K."/>
            <person name="Grigoriev I.V."/>
            <person name="Martin F.M."/>
            <person name="Stajich J.E."/>
            <person name="Smith M.E."/>
            <person name="Bonito G."/>
            <person name="Spatafora J.W."/>
        </authorList>
    </citation>
    <scope>NUCLEOTIDE SEQUENCE [LARGE SCALE GENOMIC DNA]</scope>
    <source>
        <strain evidence="1 2">GMNB39</strain>
    </source>
</reference>
<dbReference type="InterPro" id="IPR036533">
    <property type="entry name" value="BAG_dom_sf"/>
</dbReference>
<proteinExistence type="predicted"/>
<dbReference type="GO" id="GO:0051087">
    <property type="term" value="F:protein-folding chaperone binding"/>
    <property type="evidence" value="ECO:0007669"/>
    <property type="project" value="InterPro"/>
</dbReference>
<sequence length="213" mass="23580">MPPSQTTAIIFSATVATTALCLLTYYLVQNDKLTKRRNHARAQERALSKSLLKIKSEHNHIVESELQTLESTLSSLTTRSGDAHHRRLLFVDDVLLRLLERLDGIRPASIYAEGEQEPTELETELVNKIKRRKRALIDGIQKHLKRVDHLRGVLAQAKGGSVENGGIKELDVESANAAGQANALIVKETATKALETLPQVLPKPDQNDAAKEK</sequence>
<dbReference type="EMBL" id="RBNI01003002">
    <property type="protein sequence ID" value="RUP48757.1"/>
    <property type="molecule type" value="Genomic_DNA"/>
</dbReference>